<evidence type="ECO:0000313" key="1">
    <source>
        <dbReference type="EMBL" id="TGL60142.1"/>
    </source>
</evidence>
<evidence type="ECO:0000313" key="2">
    <source>
        <dbReference type="Proteomes" id="UP000297693"/>
    </source>
</evidence>
<dbReference type="EMBL" id="RQGD01000022">
    <property type="protein sequence ID" value="TGL60142.1"/>
    <property type="molecule type" value="Genomic_DNA"/>
</dbReference>
<name>A0A4R9K2B1_9LEPT</name>
<dbReference type="RefSeq" id="WP_135623069.1">
    <property type="nucleotide sequence ID" value="NZ_RQGD01000022.1"/>
</dbReference>
<dbReference type="AlphaFoldDB" id="A0A4R9K2B1"/>
<dbReference type="Pfam" id="PF17263">
    <property type="entry name" value="DUF5329"/>
    <property type="match status" value="1"/>
</dbReference>
<protein>
    <submittedName>
        <fullName evidence="1">Uncharacterized protein</fullName>
    </submittedName>
</protein>
<organism evidence="1 2">
    <name type="scientific">Leptospira ognonensis</name>
    <dbReference type="NCBI Taxonomy" id="2484945"/>
    <lineage>
        <taxon>Bacteria</taxon>
        <taxon>Pseudomonadati</taxon>
        <taxon>Spirochaetota</taxon>
        <taxon>Spirochaetia</taxon>
        <taxon>Leptospirales</taxon>
        <taxon>Leptospiraceae</taxon>
        <taxon>Leptospira</taxon>
    </lineage>
</organism>
<reference evidence="1" key="1">
    <citation type="journal article" date="2019" name="PLoS Negl. Trop. Dis.">
        <title>Revisiting the worldwide diversity of Leptospira species in the environment.</title>
        <authorList>
            <person name="Vincent A.T."/>
            <person name="Schiettekatte O."/>
            <person name="Bourhy P."/>
            <person name="Veyrier F.J."/>
            <person name="Picardeau M."/>
        </authorList>
    </citation>
    <scope>NUCLEOTIDE SEQUENCE [LARGE SCALE GENOMIC DNA]</scope>
    <source>
        <strain evidence="1">201702476</strain>
    </source>
</reference>
<sequence>MTKRWKWSLLALCVFLTHVQIMEISAQCKTELSEDQKIERLILAVSSIDGKFIRNEKEHNATEAASHLRLKLSNAKKSLFSSGKNWTAIQFIDQLATKSSLSGIPYEIHFKSGKKILSADWLKAELKKMEDNCPRS</sequence>
<dbReference type="OrthoDB" id="344871at2"/>
<gene>
    <name evidence="1" type="ORF">EHQ58_06475</name>
</gene>
<comment type="caution">
    <text evidence="1">The sequence shown here is derived from an EMBL/GenBank/DDBJ whole genome shotgun (WGS) entry which is preliminary data.</text>
</comment>
<dbReference type="InterPro" id="IPR035242">
    <property type="entry name" value="DUF5329"/>
</dbReference>
<dbReference type="Proteomes" id="UP000297693">
    <property type="component" value="Unassembled WGS sequence"/>
</dbReference>
<keyword evidence="2" id="KW-1185">Reference proteome</keyword>
<accession>A0A4R9K2B1</accession>
<proteinExistence type="predicted"/>